<feature type="domain" description="Aminopeptidase N-like N-terminal" evidence="15">
    <location>
        <begin position="56"/>
        <end position="223"/>
    </location>
</feature>
<dbReference type="GO" id="GO:0016285">
    <property type="term" value="F:alanyl aminopeptidase activity"/>
    <property type="evidence" value="ECO:0007669"/>
    <property type="project" value="UniProtKB-EC"/>
</dbReference>
<evidence type="ECO:0000256" key="10">
    <source>
        <dbReference type="ARBA" id="ARBA00023049"/>
    </source>
</evidence>
<dbReference type="Pfam" id="PF17900">
    <property type="entry name" value="Peptidase_M1_N"/>
    <property type="match status" value="1"/>
</dbReference>
<accession>A0A7K0D0R2</accession>
<comment type="caution">
    <text evidence="16">The sequence shown here is derived from an EMBL/GenBank/DDBJ whole genome shotgun (WGS) entry which is preliminary data.</text>
</comment>
<evidence type="ECO:0000313" key="16">
    <source>
        <dbReference type="EMBL" id="MQY19315.1"/>
    </source>
</evidence>
<dbReference type="AlphaFoldDB" id="A0A7K0D0R2"/>
<organism evidence="16 17">
    <name type="scientific">Nocardia macrotermitis</name>
    <dbReference type="NCBI Taxonomy" id="2585198"/>
    <lineage>
        <taxon>Bacteria</taxon>
        <taxon>Bacillati</taxon>
        <taxon>Actinomycetota</taxon>
        <taxon>Actinomycetes</taxon>
        <taxon>Mycobacteriales</taxon>
        <taxon>Nocardiaceae</taxon>
        <taxon>Nocardia</taxon>
    </lineage>
</organism>
<proteinExistence type="inferred from homology"/>
<feature type="chain" id="PRO_5029572352" description="Aminopeptidase N" evidence="13">
    <location>
        <begin position="27"/>
        <end position="469"/>
    </location>
</feature>
<feature type="domain" description="Peptidase M1 membrane alanine aminopeptidase" evidence="14">
    <location>
        <begin position="309"/>
        <end position="450"/>
    </location>
</feature>
<dbReference type="EC" id="3.4.11.2" evidence="4"/>
<dbReference type="EMBL" id="WEGK01000004">
    <property type="protein sequence ID" value="MQY19315.1"/>
    <property type="molecule type" value="Genomic_DNA"/>
</dbReference>
<comment type="cofactor">
    <cofactor evidence="2">
        <name>Zn(2+)</name>
        <dbReference type="ChEBI" id="CHEBI:29105"/>
    </cofactor>
</comment>
<gene>
    <name evidence="16" type="ORF">NRB20_24000</name>
</gene>
<dbReference type="OrthoDB" id="100605at2"/>
<dbReference type="PRINTS" id="PR00756">
    <property type="entry name" value="ALADIPTASE"/>
</dbReference>
<dbReference type="SUPFAM" id="SSF55486">
    <property type="entry name" value="Metalloproteases ('zincins'), catalytic domain"/>
    <property type="match status" value="1"/>
</dbReference>
<evidence type="ECO:0000256" key="7">
    <source>
        <dbReference type="ARBA" id="ARBA00022723"/>
    </source>
</evidence>
<keyword evidence="9" id="KW-0862">Zinc</keyword>
<keyword evidence="7" id="KW-0479">Metal-binding</keyword>
<evidence type="ECO:0000256" key="3">
    <source>
        <dbReference type="ARBA" id="ARBA00010136"/>
    </source>
</evidence>
<dbReference type="InterPro" id="IPR045357">
    <property type="entry name" value="Aminopeptidase_N-like_N"/>
</dbReference>
<dbReference type="GO" id="GO:0008270">
    <property type="term" value="F:zinc ion binding"/>
    <property type="evidence" value="ECO:0007669"/>
    <property type="project" value="InterPro"/>
</dbReference>
<evidence type="ECO:0000256" key="8">
    <source>
        <dbReference type="ARBA" id="ARBA00022801"/>
    </source>
</evidence>
<evidence type="ECO:0000256" key="11">
    <source>
        <dbReference type="ARBA" id="ARBA00029811"/>
    </source>
</evidence>
<dbReference type="GO" id="GO:0008237">
    <property type="term" value="F:metallopeptidase activity"/>
    <property type="evidence" value="ECO:0007669"/>
    <property type="project" value="UniProtKB-KW"/>
</dbReference>
<sequence length="469" mass="51972">MTSHKWVCAVLTGVLLAAGSSLPAQARTTADPLVGAPGLGDPYYPDDGNGGYHVGHYGVAIDYDPPTHHLNGTARLDAVANQPLRMFTLDFNGPDVQQVSVNNLPAGFARTGGHKLNVTPALPILPGLPFTVTVRYAGVEANNPDHGWTYSRSGGAFAAGEPHSAATWYPLNDTPLDKATFDLTVTVPQEWQVISNGLRVRDDVHGSQRTVEWATRHPVLGYLTTVAIDHLDFLNQRRANGTPLISAFAPRSAVRKDLERRLPEVLDFLESLYGPYPFESGGGIYVDTDLHFSLETQTRPVYAPWTDLNTVVHENTHQWWGDSMSVTHWSDICLNECFASYTADYLWPERKQGKDVDALYRRTVAAYRDRAGFWQTRLQNPGAGKEFTSVYSRGPLFLHALRRLIGDGVFFGSVAEFVRSHAYGHASMPEFRRYIQSRTPIDLSGFFAAWLDGDTRPADRYLYPGNLHA</sequence>
<evidence type="ECO:0000259" key="15">
    <source>
        <dbReference type="Pfam" id="PF17900"/>
    </source>
</evidence>
<dbReference type="PANTHER" id="PTHR11533">
    <property type="entry name" value="PROTEASE M1 ZINC METALLOPROTEASE"/>
    <property type="match status" value="1"/>
</dbReference>
<evidence type="ECO:0000256" key="4">
    <source>
        <dbReference type="ARBA" id="ARBA00012564"/>
    </source>
</evidence>
<evidence type="ECO:0000256" key="1">
    <source>
        <dbReference type="ARBA" id="ARBA00000098"/>
    </source>
</evidence>
<evidence type="ECO:0000256" key="12">
    <source>
        <dbReference type="ARBA" id="ARBA00031533"/>
    </source>
</evidence>
<dbReference type="GO" id="GO:0006508">
    <property type="term" value="P:proteolysis"/>
    <property type="evidence" value="ECO:0007669"/>
    <property type="project" value="UniProtKB-KW"/>
</dbReference>
<evidence type="ECO:0000313" key="17">
    <source>
        <dbReference type="Proteomes" id="UP000438448"/>
    </source>
</evidence>
<dbReference type="InterPro" id="IPR027268">
    <property type="entry name" value="Peptidase_M4/M1_CTD_sf"/>
</dbReference>
<keyword evidence="8" id="KW-0378">Hydrolase</keyword>
<reference evidence="16 17" key="1">
    <citation type="submission" date="2019-10" db="EMBL/GenBank/DDBJ databases">
        <title>Nocardia macrotermitis sp. nov. and Nocardia aurantia sp. nov., isolated from the gut of fungus growing-termite Macrotermes natalensis.</title>
        <authorList>
            <person name="Benndorf R."/>
            <person name="Schwitalla J."/>
            <person name="Martin K."/>
            <person name="De Beer W."/>
            <person name="Kaster A.-K."/>
            <person name="Vollmers J."/>
            <person name="Poulsen M."/>
            <person name="Beemelmanns C."/>
        </authorList>
    </citation>
    <scope>NUCLEOTIDE SEQUENCE [LARGE SCALE GENOMIC DNA]</scope>
    <source>
        <strain evidence="16 17">RB20</strain>
    </source>
</reference>
<keyword evidence="10" id="KW-0482">Metalloprotease</keyword>
<dbReference type="Gene3D" id="1.10.390.10">
    <property type="entry name" value="Neutral Protease Domain 2"/>
    <property type="match status" value="1"/>
</dbReference>
<dbReference type="Proteomes" id="UP000438448">
    <property type="component" value="Unassembled WGS sequence"/>
</dbReference>
<name>A0A7K0D0R2_9NOCA</name>
<dbReference type="CDD" id="cd09603">
    <property type="entry name" value="M1_APN_like"/>
    <property type="match status" value="1"/>
</dbReference>
<dbReference type="PANTHER" id="PTHR11533:SF297">
    <property type="entry name" value="AMINOPEPTIDASE N"/>
    <property type="match status" value="1"/>
</dbReference>
<evidence type="ECO:0000256" key="2">
    <source>
        <dbReference type="ARBA" id="ARBA00001947"/>
    </source>
</evidence>
<dbReference type="InterPro" id="IPR014782">
    <property type="entry name" value="Peptidase_M1_dom"/>
</dbReference>
<evidence type="ECO:0000256" key="6">
    <source>
        <dbReference type="ARBA" id="ARBA00022670"/>
    </source>
</evidence>
<feature type="signal peptide" evidence="13">
    <location>
        <begin position="1"/>
        <end position="26"/>
    </location>
</feature>
<evidence type="ECO:0000256" key="13">
    <source>
        <dbReference type="SAM" id="SignalP"/>
    </source>
</evidence>
<dbReference type="InterPro" id="IPR001930">
    <property type="entry name" value="Peptidase_M1"/>
</dbReference>
<keyword evidence="13" id="KW-0732">Signal</keyword>
<dbReference type="InterPro" id="IPR050344">
    <property type="entry name" value="Peptidase_M1_aminopeptidases"/>
</dbReference>
<dbReference type="SUPFAM" id="SSF63737">
    <property type="entry name" value="Leukotriene A4 hydrolase N-terminal domain"/>
    <property type="match status" value="1"/>
</dbReference>
<comment type="catalytic activity">
    <reaction evidence="1">
        <text>Release of an N-terminal amino acid, Xaa-|-Yaa- from a peptide, amide or arylamide. Xaa is preferably Ala, but may be most amino acids including Pro (slow action). When a terminal hydrophobic residue is followed by a prolyl residue, the two may be released as an intact Xaa-Pro dipeptide.</text>
        <dbReference type="EC" id="3.4.11.2"/>
    </reaction>
</comment>
<protein>
    <recommendedName>
        <fullName evidence="5">Aminopeptidase N</fullName>
        <ecNumber evidence="4">3.4.11.2</ecNumber>
    </recommendedName>
    <alternativeName>
        <fullName evidence="11">Alanine aminopeptidase</fullName>
    </alternativeName>
    <alternativeName>
        <fullName evidence="12">Lysyl aminopeptidase</fullName>
    </alternativeName>
</protein>
<evidence type="ECO:0000256" key="5">
    <source>
        <dbReference type="ARBA" id="ARBA00015611"/>
    </source>
</evidence>
<evidence type="ECO:0000256" key="9">
    <source>
        <dbReference type="ARBA" id="ARBA00022833"/>
    </source>
</evidence>
<dbReference type="Gene3D" id="2.60.40.1730">
    <property type="entry name" value="tricorn interacting facor f3 domain"/>
    <property type="match status" value="1"/>
</dbReference>
<dbReference type="InterPro" id="IPR042097">
    <property type="entry name" value="Aminopeptidase_N-like_N_sf"/>
</dbReference>
<keyword evidence="17" id="KW-1185">Reference proteome</keyword>
<keyword evidence="6" id="KW-0645">Protease</keyword>
<dbReference type="Pfam" id="PF01433">
    <property type="entry name" value="Peptidase_M1"/>
    <property type="match status" value="1"/>
</dbReference>
<dbReference type="RefSeq" id="WP_153410089.1">
    <property type="nucleotide sequence ID" value="NZ_WEGK01000004.1"/>
</dbReference>
<evidence type="ECO:0000259" key="14">
    <source>
        <dbReference type="Pfam" id="PF01433"/>
    </source>
</evidence>
<comment type="similarity">
    <text evidence="3">Belongs to the peptidase M1 family.</text>
</comment>